<keyword evidence="13" id="KW-1185">Reference proteome</keyword>
<dbReference type="GO" id="GO:0005886">
    <property type="term" value="C:plasma membrane"/>
    <property type="evidence" value="ECO:0007669"/>
    <property type="project" value="UniProtKB-SubCell"/>
</dbReference>
<feature type="transmembrane region" description="Helical" evidence="10">
    <location>
        <begin position="262"/>
        <end position="284"/>
    </location>
</feature>
<dbReference type="GO" id="GO:0071916">
    <property type="term" value="F:dipeptide transmembrane transporter activity"/>
    <property type="evidence" value="ECO:0007669"/>
    <property type="project" value="TreeGrafter"/>
</dbReference>
<evidence type="ECO:0000256" key="5">
    <source>
        <dbReference type="ARBA" id="ARBA00022692"/>
    </source>
</evidence>
<comment type="similarity">
    <text evidence="2 10">Belongs to the binding-protein-dependent transport system permease family.</text>
</comment>
<reference evidence="12 13" key="1">
    <citation type="journal article" date="2003" name="Int. J. Syst. Evol. Microbiol.">
        <title>Virgibacillus carmonensis sp. nov., Virgibacillus necropolis sp. nov. and Virgibacillus picturae sp. nov., three novel species isolated from deteriorated mural paintings, transfer of the species of the genus salibacillus to Virgibacillus, as Virgibacillus marismortui comb. nov. and Virgibacillus salexigens comb. nov., and emended description of the genus Virgibacillus.</title>
        <authorList>
            <person name="Heyrman J."/>
            <person name="Logan N.A."/>
            <person name="Busse H.J."/>
            <person name="Balcaen A."/>
            <person name="Lebbe L."/>
            <person name="Rodriguez-Diaz M."/>
            <person name="Swings J."/>
            <person name="De Vos P."/>
        </authorList>
    </citation>
    <scope>NUCLEOTIDE SEQUENCE [LARGE SCALE GENOMIC DNA]</scope>
    <source>
        <strain evidence="12 13">LMG 19488</strain>
    </source>
</reference>
<dbReference type="Pfam" id="PF00528">
    <property type="entry name" value="BPD_transp_1"/>
    <property type="match status" value="1"/>
</dbReference>
<evidence type="ECO:0000313" key="13">
    <source>
        <dbReference type="Proteomes" id="UP000204391"/>
    </source>
</evidence>
<comment type="subcellular location">
    <subcellularLocation>
        <location evidence="1 10">Cell membrane</location>
        <topology evidence="1 10">Multi-pass membrane protein</topology>
    </subcellularLocation>
</comment>
<dbReference type="AlphaFoldDB" id="A0A221M984"/>
<dbReference type="PANTHER" id="PTHR43386:SF3">
    <property type="entry name" value="GLUTATHIONE TRANSPORT SYSTEM PERMEASE PROTEIN GSID"/>
    <property type="match status" value="1"/>
</dbReference>
<keyword evidence="5 10" id="KW-0812">Transmembrane</keyword>
<dbReference type="CDD" id="cd06261">
    <property type="entry name" value="TM_PBP2"/>
    <property type="match status" value="1"/>
</dbReference>
<dbReference type="Gene3D" id="1.10.3720.10">
    <property type="entry name" value="MetI-like"/>
    <property type="match status" value="1"/>
</dbReference>
<evidence type="ECO:0000256" key="9">
    <source>
        <dbReference type="ARBA" id="ARBA00041106"/>
    </source>
</evidence>
<dbReference type="RefSeq" id="WP_089530755.1">
    <property type="nucleotide sequence ID" value="NZ_CP022437.1"/>
</dbReference>
<name>A0A221M984_9BACI</name>
<evidence type="ECO:0000256" key="3">
    <source>
        <dbReference type="ARBA" id="ARBA00022448"/>
    </source>
</evidence>
<evidence type="ECO:0000256" key="2">
    <source>
        <dbReference type="ARBA" id="ARBA00009306"/>
    </source>
</evidence>
<feature type="transmembrane region" description="Helical" evidence="10">
    <location>
        <begin position="34"/>
        <end position="56"/>
    </location>
</feature>
<sequence length="297" mass="32596">MLEVEMTVDDTQDLNKKKDSSFRKIFRSFKKNKLALYSFVFLCFLLLVVIFSPWIAPYNPQTVNYNHILEGPSWSHLAGTDQFGKDVLSRLIYGARISLGVAVASVLLGAFAGTILGLLSGFMGKWIDRIIMRACDILFAFPDLVLAIGMVAILGSGLKNVIIAIAFFSTPSFARIVRGETLEIKERLFVEAERSIGVKKGRILFKHVFPHTISTIIVYITMSVGGAIISTASLSFLGLGAPASSPEWGAMISASRDYIGDAFHLIFFPGFAVFITVLALNLFGDGLRDALDPKTRD</sequence>
<dbReference type="PANTHER" id="PTHR43386">
    <property type="entry name" value="OLIGOPEPTIDE TRANSPORT SYSTEM PERMEASE PROTEIN APPC"/>
    <property type="match status" value="1"/>
</dbReference>
<dbReference type="OrthoDB" id="9797472at2"/>
<dbReference type="InterPro" id="IPR000515">
    <property type="entry name" value="MetI-like"/>
</dbReference>
<accession>A0A221M984</accession>
<evidence type="ECO:0000256" key="7">
    <source>
        <dbReference type="ARBA" id="ARBA00023136"/>
    </source>
</evidence>
<dbReference type="PROSITE" id="PS50928">
    <property type="entry name" value="ABC_TM1"/>
    <property type="match status" value="1"/>
</dbReference>
<evidence type="ECO:0000256" key="6">
    <source>
        <dbReference type="ARBA" id="ARBA00022989"/>
    </source>
</evidence>
<dbReference type="Pfam" id="PF12911">
    <property type="entry name" value="OppC_N"/>
    <property type="match status" value="1"/>
</dbReference>
<dbReference type="Proteomes" id="UP000204391">
    <property type="component" value="Chromosome"/>
</dbReference>
<dbReference type="InterPro" id="IPR035906">
    <property type="entry name" value="MetI-like_sf"/>
</dbReference>
<dbReference type="KEGG" id="vne:CFK40_03765"/>
<dbReference type="InterPro" id="IPR050366">
    <property type="entry name" value="BP-dependent_transpt_permease"/>
</dbReference>
<dbReference type="EMBL" id="CP022437">
    <property type="protein sequence ID" value="ASN04185.1"/>
    <property type="molecule type" value="Genomic_DNA"/>
</dbReference>
<gene>
    <name evidence="12" type="ORF">CFK40_03765</name>
</gene>
<evidence type="ECO:0000256" key="1">
    <source>
        <dbReference type="ARBA" id="ARBA00004651"/>
    </source>
</evidence>
<feature type="transmembrane region" description="Helical" evidence="10">
    <location>
        <begin position="216"/>
        <end position="242"/>
    </location>
</feature>
<keyword evidence="4" id="KW-1003">Cell membrane</keyword>
<evidence type="ECO:0000256" key="4">
    <source>
        <dbReference type="ARBA" id="ARBA00022475"/>
    </source>
</evidence>
<keyword evidence="7 10" id="KW-0472">Membrane</keyword>
<keyword evidence="6 10" id="KW-1133">Transmembrane helix</keyword>
<feature type="domain" description="ABC transmembrane type-1" evidence="11">
    <location>
        <begin position="95"/>
        <end position="284"/>
    </location>
</feature>
<dbReference type="InterPro" id="IPR025966">
    <property type="entry name" value="OppC_N"/>
</dbReference>
<comment type="function">
    <text evidence="8">Part of the ABC transporter complex GsiABCD involved in glutathione import. Probably responsible for the translocation of the substrate across the membrane.</text>
</comment>
<organism evidence="12 13">
    <name type="scientific">Virgibacillus necropolis</name>
    <dbReference type="NCBI Taxonomy" id="163877"/>
    <lineage>
        <taxon>Bacteria</taxon>
        <taxon>Bacillati</taxon>
        <taxon>Bacillota</taxon>
        <taxon>Bacilli</taxon>
        <taxon>Bacillales</taxon>
        <taxon>Bacillaceae</taxon>
        <taxon>Virgibacillus</taxon>
    </lineage>
</organism>
<evidence type="ECO:0000256" key="10">
    <source>
        <dbReference type="RuleBase" id="RU363032"/>
    </source>
</evidence>
<keyword evidence="3 10" id="KW-0813">Transport</keyword>
<evidence type="ECO:0000313" key="12">
    <source>
        <dbReference type="EMBL" id="ASN04185.1"/>
    </source>
</evidence>
<feature type="transmembrane region" description="Helical" evidence="10">
    <location>
        <begin position="97"/>
        <end position="122"/>
    </location>
</feature>
<evidence type="ECO:0000256" key="8">
    <source>
        <dbReference type="ARBA" id="ARBA00037215"/>
    </source>
</evidence>
<dbReference type="SUPFAM" id="SSF161098">
    <property type="entry name" value="MetI-like"/>
    <property type="match status" value="1"/>
</dbReference>
<proteinExistence type="inferred from homology"/>
<protein>
    <recommendedName>
        <fullName evidence="9">Glutathione transport system permease protein GsiD</fullName>
    </recommendedName>
</protein>
<evidence type="ECO:0000259" key="11">
    <source>
        <dbReference type="PROSITE" id="PS50928"/>
    </source>
</evidence>
<feature type="transmembrane region" description="Helical" evidence="10">
    <location>
        <begin position="134"/>
        <end position="155"/>
    </location>
</feature>